<evidence type="ECO:0000256" key="3">
    <source>
        <dbReference type="ARBA" id="ARBA00023014"/>
    </source>
</evidence>
<proteinExistence type="predicted"/>
<dbReference type="InterPro" id="IPR017896">
    <property type="entry name" value="4Fe4S_Fe-S-bd"/>
</dbReference>
<gene>
    <name evidence="5" type="ORF">H9660_09445</name>
</gene>
<protein>
    <submittedName>
        <fullName evidence="5">4Fe-4S binding protein</fullName>
    </submittedName>
</protein>
<dbReference type="Gene3D" id="3.40.50.360">
    <property type="match status" value="1"/>
</dbReference>
<dbReference type="NCBIfam" id="NF038196">
    <property type="entry name" value="ferrodoxin_EFR1"/>
    <property type="match status" value="1"/>
</dbReference>
<evidence type="ECO:0000313" key="6">
    <source>
        <dbReference type="Proteomes" id="UP000640335"/>
    </source>
</evidence>
<organism evidence="5 6">
    <name type="scientific">Clostridium gallinarum</name>
    <dbReference type="NCBI Taxonomy" id="2762246"/>
    <lineage>
        <taxon>Bacteria</taxon>
        <taxon>Bacillati</taxon>
        <taxon>Bacillota</taxon>
        <taxon>Clostridia</taxon>
        <taxon>Eubacteriales</taxon>
        <taxon>Clostridiaceae</taxon>
        <taxon>Clostridium</taxon>
    </lineage>
</organism>
<dbReference type="Pfam" id="PF12724">
    <property type="entry name" value="Flavodoxin_5"/>
    <property type="match status" value="1"/>
</dbReference>
<evidence type="ECO:0000256" key="2">
    <source>
        <dbReference type="ARBA" id="ARBA00023004"/>
    </source>
</evidence>
<accession>A0ABR8Q4N4</accession>
<keyword evidence="3" id="KW-0411">Iron-sulfur</keyword>
<dbReference type="InterPro" id="IPR029039">
    <property type="entry name" value="Flavoprotein-like_sf"/>
</dbReference>
<dbReference type="InterPro" id="IPR017900">
    <property type="entry name" value="4Fe4S_Fe_S_CS"/>
</dbReference>
<evidence type="ECO:0000313" key="5">
    <source>
        <dbReference type="EMBL" id="MBD7915371.1"/>
    </source>
</evidence>
<feature type="domain" description="4Fe-4S ferredoxin-type" evidence="4">
    <location>
        <begin position="175"/>
        <end position="205"/>
    </location>
</feature>
<dbReference type="SUPFAM" id="SSF52218">
    <property type="entry name" value="Flavoproteins"/>
    <property type="match status" value="1"/>
</dbReference>
<evidence type="ECO:0000256" key="1">
    <source>
        <dbReference type="ARBA" id="ARBA00022723"/>
    </source>
</evidence>
<name>A0ABR8Q4N4_9CLOT</name>
<comment type="caution">
    <text evidence="5">The sequence shown here is derived from an EMBL/GenBank/DDBJ whole genome shotgun (WGS) entry which is preliminary data.</text>
</comment>
<dbReference type="InterPro" id="IPR047964">
    <property type="entry name" value="EFR1-like"/>
</dbReference>
<keyword evidence="6" id="KW-1185">Reference proteome</keyword>
<keyword evidence="2" id="KW-0408">Iron</keyword>
<dbReference type="PROSITE" id="PS00198">
    <property type="entry name" value="4FE4S_FER_1"/>
    <property type="match status" value="1"/>
</dbReference>
<dbReference type="SUPFAM" id="SSF54862">
    <property type="entry name" value="4Fe-4S ferredoxins"/>
    <property type="match status" value="1"/>
</dbReference>
<evidence type="ECO:0000259" key="4">
    <source>
        <dbReference type="PROSITE" id="PS51379"/>
    </source>
</evidence>
<feature type="domain" description="4Fe-4S ferredoxin-type" evidence="4">
    <location>
        <begin position="212"/>
        <end position="233"/>
    </location>
</feature>
<dbReference type="Gene3D" id="3.30.70.20">
    <property type="match status" value="1"/>
</dbReference>
<dbReference type="PROSITE" id="PS51379">
    <property type="entry name" value="4FE4S_FER_2"/>
    <property type="match status" value="2"/>
</dbReference>
<dbReference type="Pfam" id="PF13187">
    <property type="entry name" value="Fer4_9"/>
    <property type="match status" value="1"/>
</dbReference>
<dbReference type="Proteomes" id="UP000640335">
    <property type="component" value="Unassembled WGS sequence"/>
</dbReference>
<dbReference type="RefSeq" id="WP_191750134.1">
    <property type="nucleotide sequence ID" value="NZ_JACSQZ010000031.1"/>
</dbReference>
<keyword evidence="1" id="KW-0479">Metal-binding</keyword>
<dbReference type="EMBL" id="JACSQZ010000031">
    <property type="protein sequence ID" value="MBD7915371.1"/>
    <property type="molecule type" value="Genomic_DNA"/>
</dbReference>
<reference evidence="5 6" key="1">
    <citation type="submission" date="2020-08" db="EMBL/GenBank/DDBJ databases">
        <title>A Genomic Blueprint of the Chicken Gut Microbiome.</title>
        <authorList>
            <person name="Gilroy R."/>
            <person name="Ravi A."/>
            <person name="Getino M."/>
            <person name="Pursley I."/>
            <person name="Horton D.L."/>
            <person name="Alikhan N.-F."/>
            <person name="Baker D."/>
            <person name="Gharbi K."/>
            <person name="Hall N."/>
            <person name="Watson M."/>
            <person name="Adriaenssens E.M."/>
            <person name="Foster-Nyarko E."/>
            <person name="Jarju S."/>
            <person name="Secka A."/>
            <person name="Antonio M."/>
            <person name="Oren A."/>
            <person name="Chaudhuri R."/>
            <person name="La Ragione R.M."/>
            <person name="Hildebrand F."/>
            <person name="Pallen M.J."/>
        </authorList>
    </citation>
    <scope>NUCLEOTIDE SEQUENCE [LARGE SCALE GENOMIC DNA]</scope>
    <source>
        <strain evidence="5 6">Sa3CUN1</strain>
    </source>
</reference>
<dbReference type="InterPro" id="IPR026816">
    <property type="entry name" value="Flavodoxin_dom"/>
</dbReference>
<sequence>MRIYYFTATGNSLYVAKKIKEKIEHCELISIPNAIKNEDFNLKDDVIGFVYPIHCGSLPIVVEDFISKLNIKDKPYIFAIGVTGGGGAKVSFSHINELLNGKCELSNYLCVKYISNYTRAGKNPTKERALKAIKLNEDILDNFIKSIKNKEIRRVDYKSSKRIFYNAWKNLFKNKDKGFNVNDKCIGCKMCKSICPVDNIKMVNDKPVWLGKCTDCMACINICPKEAINIGNKTLKKNRYRNPFIEVKELV</sequence>